<dbReference type="Pfam" id="PF17966">
    <property type="entry name" value="Muc_B2"/>
    <property type="match status" value="2"/>
</dbReference>
<dbReference type="InterPro" id="IPR019931">
    <property type="entry name" value="LPXTG_anchor"/>
</dbReference>
<gene>
    <name evidence="8" type="ORF">EJK17_11140</name>
</gene>
<evidence type="ECO:0000256" key="5">
    <source>
        <dbReference type="SAM" id="MobiDB-lite"/>
    </source>
</evidence>
<dbReference type="EMBL" id="RXIA01000065">
    <property type="protein sequence ID" value="RVU69803.1"/>
    <property type="molecule type" value="Genomic_DNA"/>
</dbReference>
<evidence type="ECO:0000256" key="2">
    <source>
        <dbReference type="ARBA" id="ARBA00022525"/>
    </source>
</evidence>
<dbReference type="Gene3D" id="2.60.40.4300">
    <property type="match status" value="2"/>
</dbReference>
<dbReference type="Pfam" id="PF00746">
    <property type="entry name" value="Gram_pos_anchor"/>
    <property type="match status" value="1"/>
</dbReference>
<organism evidence="8 9">
    <name type="scientific">Lactobacillus xujianguonis</name>
    <dbReference type="NCBI Taxonomy" id="2495899"/>
    <lineage>
        <taxon>Bacteria</taxon>
        <taxon>Bacillati</taxon>
        <taxon>Bacillota</taxon>
        <taxon>Bacilli</taxon>
        <taxon>Lactobacillales</taxon>
        <taxon>Lactobacillaceae</taxon>
        <taxon>Lactobacillus</taxon>
    </lineage>
</organism>
<name>A0A437SSB6_9LACO</name>
<keyword evidence="4" id="KW-0572">Peptidoglycan-anchor</keyword>
<evidence type="ECO:0000256" key="4">
    <source>
        <dbReference type="ARBA" id="ARBA00023088"/>
    </source>
</evidence>
<evidence type="ECO:0000259" key="7">
    <source>
        <dbReference type="PROSITE" id="PS50847"/>
    </source>
</evidence>
<keyword evidence="6" id="KW-0812">Transmembrane</keyword>
<evidence type="ECO:0000256" key="6">
    <source>
        <dbReference type="SAM" id="Phobius"/>
    </source>
</evidence>
<feature type="compositionally biased region" description="Polar residues" evidence="5">
    <location>
        <begin position="328"/>
        <end position="342"/>
    </location>
</feature>
<keyword evidence="6" id="KW-1133">Transmembrane helix</keyword>
<proteinExistence type="predicted"/>
<dbReference type="InterPro" id="IPR041495">
    <property type="entry name" value="Mub_B2"/>
</dbReference>
<dbReference type="AlphaFoldDB" id="A0A437SSB6"/>
<keyword evidence="9" id="KW-1185">Reference proteome</keyword>
<keyword evidence="2" id="KW-0964">Secreted</keyword>
<dbReference type="PROSITE" id="PS50847">
    <property type="entry name" value="GRAM_POS_ANCHORING"/>
    <property type="match status" value="1"/>
</dbReference>
<evidence type="ECO:0000256" key="3">
    <source>
        <dbReference type="ARBA" id="ARBA00022729"/>
    </source>
</evidence>
<dbReference type="RefSeq" id="WP_127796433.1">
    <property type="nucleotide sequence ID" value="NZ_ML136932.1"/>
</dbReference>
<keyword evidence="6" id="KW-0472">Membrane</keyword>
<feature type="transmembrane region" description="Helical" evidence="6">
    <location>
        <begin position="393"/>
        <end position="414"/>
    </location>
</feature>
<keyword evidence="3" id="KW-0732">Signal</keyword>
<dbReference type="Proteomes" id="UP000288291">
    <property type="component" value="Unassembled WGS sequence"/>
</dbReference>
<evidence type="ECO:0000256" key="1">
    <source>
        <dbReference type="ARBA" id="ARBA00022512"/>
    </source>
</evidence>
<feature type="non-terminal residue" evidence="8">
    <location>
        <position position="1"/>
    </location>
</feature>
<evidence type="ECO:0000313" key="8">
    <source>
        <dbReference type="EMBL" id="RVU69803.1"/>
    </source>
</evidence>
<keyword evidence="1" id="KW-0134">Cell wall</keyword>
<accession>A0A437SSB6</accession>
<protein>
    <submittedName>
        <fullName evidence="8">LPXTG cell wall anchor domain-containing protein</fullName>
    </submittedName>
</protein>
<sequence>SNGFDANGTKPSFDNVKGNTQNFYVTFKHGTVPVTPDNPGTPGQEVPNPNDPNNPHTIPDNFIPQTLTKTVIRDVTYVYEDGSQAEAAVHQIFTFNGNGVVDLVTGQLVTLENGKITGAGKITWNADNHDFEATKAIDTTQYNIVKVSENNTSANVDMSNGVVASETITPNSQNSSVVITLAKKEAPTPDDITVVGKQVVHYVDEQGNKLRDDNTNDTFVFTKPGKTGQWNETSHKYANANAVVIDGYVSDQKTYEGKTATPEDANKEITIVYHKIGKIIPVDPSGTPIPDAPAPGYHNDPNDPSKVTPNEPTPNVPGWTTDVPKETSIPTQPTENESTPNVEKVSVTTHITTLPQAVTTNSVYPKRSAVRNKKNIPASKKVALPQTGKKNNFNLTLAGTALLGLASVFSLVGLGDKRKKNK</sequence>
<comment type="caution">
    <text evidence="8">The sequence shown here is derived from an EMBL/GenBank/DDBJ whole genome shotgun (WGS) entry which is preliminary data.</text>
</comment>
<evidence type="ECO:0000313" key="9">
    <source>
        <dbReference type="Proteomes" id="UP000288291"/>
    </source>
</evidence>
<reference evidence="8 9" key="1">
    <citation type="submission" date="2018-12" db="EMBL/GenBank/DDBJ databases">
        <authorList>
            <person name="Meng J."/>
        </authorList>
    </citation>
    <scope>NUCLEOTIDE SEQUENCE [LARGE SCALE GENOMIC DNA]</scope>
    <source>
        <strain evidence="8 9">HT111-2</strain>
    </source>
</reference>
<feature type="domain" description="Gram-positive cocci surface proteins LPxTG" evidence="7">
    <location>
        <begin position="384"/>
        <end position="422"/>
    </location>
</feature>
<feature type="region of interest" description="Disordered" evidence="5">
    <location>
        <begin position="283"/>
        <end position="342"/>
    </location>
</feature>
<feature type="region of interest" description="Disordered" evidence="5">
    <location>
        <begin position="29"/>
        <end position="58"/>
    </location>
</feature>
<dbReference type="NCBIfam" id="TIGR01167">
    <property type="entry name" value="LPXTG_anchor"/>
    <property type="match status" value="1"/>
</dbReference>